<name>A0A9W4GVG8_9ACTN</name>
<comment type="caution">
    <text evidence="2">The sequence shown here is derived from an EMBL/GenBank/DDBJ whole genome shotgun (WGS) entry which is preliminary data.</text>
</comment>
<protein>
    <submittedName>
        <fullName evidence="2">Uncharacterized protein</fullName>
    </submittedName>
</protein>
<evidence type="ECO:0000256" key="1">
    <source>
        <dbReference type="SAM" id="MobiDB-lite"/>
    </source>
</evidence>
<dbReference type="AlphaFoldDB" id="A0A9W4GVG8"/>
<accession>A0A9W4GVG8</accession>
<feature type="region of interest" description="Disordered" evidence="1">
    <location>
        <begin position="1"/>
        <end position="85"/>
    </location>
</feature>
<feature type="compositionally biased region" description="Basic and acidic residues" evidence="1">
    <location>
        <begin position="14"/>
        <end position="23"/>
    </location>
</feature>
<evidence type="ECO:0000313" key="2">
    <source>
        <dbReference type="EMBL" id="CAG6397902.1"/>
    </source>
</evidence>
<keyword evidence="3" id="KW-1185">Reference proteome</keyword>
<gene>
    <name evidence="2" type="ORF">SCOCK_60235</name>
</gene>
<feature type="compositionally biased region" description="Basic and acidic residues" evidence="1">
    <location>
        <begin position="33"/>
        <end position="42"/>
    </location>
</feature>
<dbReference type="EMBL" id="CAJSLV010000092">
    <property type="protein sequence ID" value="CAG6397902.1"/>
    <property type="molecule type" value="Genomic_DNA"/>
</dbReference>
<sequence length="85" mass="9410">MVAPHQRRAPTDLQGDRGQRPDRTVPLPLRELTGSHRIERRNPAPSSEVVAQPLTERSGARRGTGLGRCPRPHRLPLTGPSSTYE</sequence>
<proteinExistence type="predicted"/>
<reference evidence="2" key="1">
    <citation type="submission" date="2021-05" db="EMBL/GenBank/DDBJ databases">
        <authorList>
            <person name="Arsene-Ploetze F."/>
        </authorList>
    </citation>
    <scope>NUCLEOTIDE SEQUENCE</scope>
    <source>
        <strain evidence="2">DSM 42138</strain>
    </source>
</reference>
<evidence type="ECO:0000313" key="3">
    <source>
        <dbReference type="Proteomes" id="UP001152519"/>
    </source>
</evidence>
<dbReference type="Proteomes" id="UP001152519">
    <property type="component" value="Unassembled WGS sequence"/>
</dbReference>
<organism evidence="2 3">
    <name type="scientific">Actinacidiphila cocklensis</name>
    <dbReference type="NCBI Taxonomy" id="887465"/>
    <lineage>
        <taxon>Bacteria</taxon>
        <taxon>Bacillati</taxon>
        <taxon>Actinomycetota</taxon>
        <taxon>Actinomycetes</taxon>
        <taxon>Kitasatosporales</taxon>
        <taxon>Streptomycetaceae</taxon>
        <taxon>Actinacidiphila</taxon>
    </lineage>
</organism>